<accession>A0ABS3K9Q0</accession>
<keyword evidence="1" id="KW-0732">Signal</keyword>
<feature type="chain" id="PRO_5045835282" description="Autotransporter outer membrane beta-barrel domain-containing protein" evidence="1">
    <location>
        <begin position="28"/>
        <end position="410"/>
    </location>
</feature>
<evidence type="ECO:0000313" key="3">
    <source>
        <dbReference type="Proteomes" id="UP001518990"/>
    </source>
</evidence>
<feature type="signal peptide" evidence="1">
    <location>
        <begin position="1"/>
        <end position="27"/>
    </location>
</feature>
<evidence type="ECO:0000313" key="2">
    <source>
        <dbReference type="EMBL" id="MBO1074183.1"/>
    </source>
</evidence>
<evidence type="ECO:0008006" key="4">
    <source>
        <dbReference type="Google" id="ProtNLM"/>
    </source>
</evidence>
<name>A0ABS3K9Q0_9PROT</name>
<comment type="caution">
    <text evidence="2">The sequence shown here is derived from an EMBL/GenBank/DDBJ whole genome shotgun (WGS) entry which is preliminary data.</text>
</comment>
<reference evidence="2 3" key="1">
    <citation type="submission" date="2020-09" db="EMBL/GenBank/DDBJ databases">
        <title>Roseomonas.</title>
        <authorList>
            <person name="Zhu W."/>
        </authorList>
    </citation>
    <scope>NUCLEOTIDE SEQUENCE [LARGE SCALE GENOMIC DNA]</scope>
    <source>
        <strain evidence="2 3">1311</strain>
    </source>
</reference>
<dbReference type="RefSeq" id="WP_207445759.1">
    <property type="nucleotide sequence ID" value="NZ_CP061091.1"/>
</dbReference>
<organism evidence="2 3">
    <name type="scientific">Roseomonas marmotae</name>
    <dbReference type="NCBI Taxonomy" id="2768161"/>
    <lineage>
        <taxon>Bacteria</taxon>
        <taxon>Pseudomonadati</taxon>
        <taxon>Pseudomonadota</taxon>
        <taxon>Alphaproteobacteria</taxon>
        <taxon>Acetobacterales</taxon>
        <taxon>Roseomonadaceae</taxon>
        <taxon>Roseomonas</taxon>
    </lineage>
</organism>
<gene>
    <name evidence="2" type="ORF">IAI60_06150</name>
</gene>
<protein>
    <recommendedName>
        <fullName evidence="4">Autotransporter outer membrane beta-barrel domain-containing protein</fullName>
    </recommendedName>
</protein>
<evidence type="ECO:0000256" key="1">
    <source>
        <dbReference type="SAM" id="SignalP"/>
    </source>
</evidence>
<keyword evidence="3" id="KW-1185">Reference proteome</keyword>
<proteinExistence type="predicted"/>
<dbReference type="EMBL" id="JACTNF010000004">
    <property type="protein sequence ID" value="MBO1074183.1"/>
    <property type="molecule type" value="Genomic_DNA"/>
</dbReference>
<dbReference type="Proteomes" id="UP001518990">
    <property type="component" value="Unassembled WGS sequence"/>
</dbReference>
<sequence>MQKIRLACLAATPTIAALLALPRPAAAASPFELNLNVDGQTYTRNYNDLSDLLSLLNRGALQRIAPNYTSGSQVNAEVNVRGVPMTVSTVDGDPTALRLTSPDADYERVFDAGSLSATQRQLQEFAKGNENGEELKQLVKAVVANSTADPVAGNPSSLLGQSVIADYTIGTLLPGDDGGMAPRAAGWHFSIGAAMQQQSASSFDIDTYSLPIGASYTFGVDGPEVFLHIPLFITDTAGATSYMGTGAVGVRVPIVRTPQLRWALTPSIRWGAAGSDEVGAVGATYGGSLTSDLRIALGNMTLGIGNSIARYQTSPLKVGEYNIKYDLQNWSYRNGVSLTAPVGELGGQPVSLGVSFIDTRMTGDALAVDSWQEYGISASFGSTMPLRFSASYLDGERGYHGFRLGVTASF</sequence>